<dbReference type="Pfam" id="PF00002">
    <property type="entry name" value="7tm_2"/>
    <property type="match status" value="1"/>
</dbReference>
<dbReference type="Gene3D" id="2.60.120.740">
    <property type="match status" value="1"/>
</dbReference>
<dbReference type="InterPro" id="IPR046338">
    <property type="entry name" value="GAIN_dom_sf"/>
</dbReference>
<dbReference type="FunFam" id="2.60.120.740:FF:000001">
    <property type="entry name" value="Adhesion G protein-coupled receptor L2"/>
    <property type="match status" value="1"/>
</dbReference>
<dbReference type="Gene3D" id="2.60.220.50">
    <property type="match status" value="1"/>
</dbReference>
<evidence type="ECO:0000256" key="2">
    <source>
        <dbReference type="ARBA" id="ARBA00011748"/>
    </source>
</evidence>
<dbReference type="GO" id="GO:0007166">
    <property type="term" value="P:cell surface receptor signaling pathway"/>
    <property type="evidence" value="ECO:0007669"/>
    <property type="project" value="InterPro"/>
</dbReference>
<protein>
    <submittedName>
        <fullName evidence="13">Adhesion G-protein coupled receptor G4</fullName>
    </submittedName>
</protein>
<evidence type="ECO:0000256" key="5">
    <source>
        <dbReference type="ARBA" id="ARBA00023136"/>
    </source>
</evidence>
<name>A0A9Q1CDF6_HOLLE</name>
<dbReference type="PRINTS" id="PR00249">
    <property type="entry name" value="GPCRSECRETIN"/>
</dbReference>
<dbReference type="InterPro" id="IPR017981">
    <property type="entry name" value="GPCR_2-like_7TM"/>
</dbReference>
<keyword evidence="3 8" id="KW-0812">Transmembrane</keyword>
<keyword evidence="9" id="KW-0732">Signal</keyword>
<dbReference type="GO" id="GO:0004930">
    <property type="term" value="F:G protein-coupled receptor activity"/>
    <property type="evidence" value="ECO:0007669"/>
    <property type="project" value="InterPro"/>
</dbReference>
<evidence type="ECO:0000256" key="1">
    <source>
        <dbReference type="ARBA" id="ARBA00004141"/>
    </source>
</evidence>
<dbReference type="InterPro" id="IPR000922">
    <property type="entry name" value="Lectin_gal-bd_dom"/>
</dbReference>
<dbReference type="PANTHER" id="PTHR47767">
    <property type="entry name" value="ADHESION G PROTEIN-COUPLED RECEPTOR G7"/>
    <property type="match status" value="1"/>
</dbReference>
<dbReference type="OrthoDB" id="10037534at2759"/>
<feature type="signal peptide" evidence="9">
    <location>
        <begin position="1"/>
        <end position="23"/>
    </location>
</feature>
<feature type="region of interest" description="Disordered" evidence="7">
    <location>
        <begin position="758"/>
        <end position="781"/>
    </location>
</feature>
<evidence type="ECO:0000256" key="7">
    <source>
        <dbReference type="SAM" id="MobiDB-lite"/>
    </source>
</evidence>
<feature type="transmembrane region" description="Helical" evidence="8">
    <location>
        <begin position="650"/>
        <end position="677"/>
    </location>
</feature>
<comment type="subunit">
    <text evidence="2">Homodimer; disulfide-linked.</text>
</comment>
<proteinExistence type="predicted"/>
<dbReference type="CDD" id="cd22827">
    <property type="entry name" value="Gal_Rha_Lectin_SUL-I-like"/>
    <property type="match status" value="1"/>
</dbReference>
<dbReference type="AlphaFoldDB" id="A0A9Q1CDF6"/>
<accession>A0A9Q1CDF6</accession>
<dbReference type="PROSITE" id="PS50261">
    <property type="entry name" value="G_PROTEIN_RECEP_F2_4"/>
    <property type="match status" value="1"/>
</dbReference>
<dbReference type="GO" id="GO:0016020">
    <property type="term" value="C:membrane"/>
    <property type="evidence" value="ECO:0007669"/>
    <property type="project" value="UniProtKB-SubCell"/>
</dbReference>
<dbReference type="InterPro" id="IPR057244">
    <property type="entry name" value="GAIN_B"/>
</dbReference>
<dbReference type="SUPFAM" id="SSF81321">
    <property type="entry name" value="Family A G protein-coupled receptor-like"/>
    <property type="match status" value="1"/>
</dbReference>
<dbReference type="Gene3D" id="1.20.1070.10">
    <property type="entry name" value="Rhodopsin 7-helix transmembrane proteins"/>
    <property type="match status" value="1"/>
</dbReference>
<feature type="transmembrane region" description="Helical" evidence="8">
    <location>
        <begin position="574"/>
        <end position="596"/>
    </location>
</feature>
<evidence type="ECO:0000256" key="9">
    <source>
        <dbReference type="SAM" id="SignalP"/>
    </source>
</evidence>
<feature type="transmembrane region" description="Helical" evidence="8">
    <location>
        <begin position="500"/>
        <end position="528"/>
    </location>
</feature>
<keyword evidence="4 8" id="KW-1133">Transmembrane helix</keyword>
<evidence type="ECO:0000313" key="14">
    <source>
        <dbReference type="Proteomes" id="UP001152320"/>
    </source>
</evidence>
<reference evidence="13" key="1">
    <citation type="submission" date="2021-10" db="EMBL/GenBank/DDBJ databases">
        <title>Tropical sea cucumber genome reveals ecological adaptation and Cuvierian tubules defense mechanism.</title>
        <authorList>
            <person name="Chen T."/>
        </authorList>
    </citation>
    <scope>NUCLEOTIDE SEQUENCE</scope>
    <source>
        <strain evidence="13">Nanhai2018</strain>
        <tissue evidence="13">Muscle</tissue>
    </source>
</reference>
<keyword evidence="6" id="KW-1015">Disulfide bond</keyword>
<comment type="subcellular location">
    <subcellularLocation>
        <location evidence="1">Membrane</location>
        <topology evidence="1">Multi-pass membrane protein</topology>
    </subcellularLocation>
</comment>
<feature type="chain" id="PRO_5040172525" evidence="9">
    <location>
        <begin position="24"/>
        <end position="808"/>
    </location>
</feature>
<evidence type="ECO:0000256" key="6">
    <source>
        <dbReference type="ARBA" id="ARBA00023157"/>
    </source>
</evidence>
<dbReference type="Pfam" id="PF01825">
    <property type="entry name" value="GPS"/>
    <property type="match status" value="1"/>
</dbReference>
<feature type="domain" description="GAIN-B" evidence="10">
    <location>
        <begin position="331"/>
        <end position="494"/>
    </location>
</feature>
<feature type="compositionally biased region" description="Polar residues" evidence="7">
    <location>
        <begin position="759"/>
        <end position="780"/>
    </location>
</feature>
<keyword evidence="14" id="KW-1185">Reference proteome</keyword>
<feature type="transmembrane region" description="Helical" evidence="8">
    <location>
        <begin position="726"/>
        <end position="749"/>
    </location>
</feature>
<feature type="transmembrane region" description="Helical" evidence="8">
    <location>
        <begin position="608"/>
        <end position="630"/>
    </location>
</feature>
<feature type="domain" description="SUEL-type lectin" evidence="11">
    <location>
        <begin position="31"/>
        <end position="119"/>
    </location>
</feature>
<evidence type="ECO:0000256" key="8">
    <source>
        <dbReference type="SAM" id="Phobius"/>
    </source>
</evidence>
<dbReference type="SMART" id="SM00303">
    <property type="entry name" value="GPS"/>
    <property type="match status" value="1"/>
</dbReference>
<dbReference type="CDD" id="cd15040">
    <property type="entry name" value="7tmB2_Adhesion"/>
    <property type="match status" value="1"/>
</dbReference>
<dbReference type="Pfam" id="PF02140">
    <property type="entry name" value="SUEL_Lectin"/>
    <property type="match status" value="1"/>
</dbReference>
<dbReference type="InterPro" id="IPR043159">
    <property type="entry name" value="Lectin_gal-bd_sf"/>
</dbReference>
<keyword evidence="5 8" id="KW-0472">Membrane</keyword>
<gene>
    <name evidence="13" type="ORF">HOLleu_09885</name>
</gene>
<feature type="transmembrane region" description="Helical" evidence="8">
    <location>
        <begin position="698"/>
        <end position="720"/>
    </location>
</feature>
<feature type="transmembrane region" description="Helical" evidence="8">
    <location>
        <begin position="540"/>
        <end position="559"/>
    </location>
</feature>
<comment type="caution">
    <text evidence="13">The sequence shown here is derived from an EMBL/GenBank/DDBJ whole genome shotgun (WGS) entry which is preliminary data.</text>
</comment>
<dbReference type="Proteomes" id="UP001152320">
    <property type="component" value="Chromosome 4"/>
</dbReference>
<evidence type="ECO:0000256" key="4">
    <source>
        <dbReference type="ARBA" id="ARBA00022989"/>
    </source>
</evidence>
<dbReference type="EMBL" id="JAIZAY010000004">
    <property type="protein sequence ID" value="KAJ8042982.1"/>
    <property type="molecule type" value="Genomic_DNA"/>
</dbReference>
<evidence type="ECO:0000313" key="13">
    <source>
        <dbReference type="EMBL" id="KAJ8042982.1"/>
    </source>
</evidence>
<feature type="domain" description="G-protein coupled receptors family 2 profile 2" evidence="12">
    <location>
        <begin position="504"/>
        <end position="751"/>
    </location>
</feature>
<dbReference type="InterPro" id="IPR000832">
    <property type="entry name" value="GPCR_2_secretin-like"/>
</dbReference>
<keyword evidence="13" id="KW-0675">Receptor</keyword>
<dbReference type="PROSITE" id="PS50228">
    <property type="entry name" value="SUEL_LECTIN"/>
    <property type="match status" value="1"/>
</dbReference>
<dbReference type="PROSITE" id="PS50221">
    <property type="entry name" value="GAIN_B"/>
    <property type="match status" value="1"/>
</dbReference>
<dbReference type="GO" id="GO:0030246">
    <property type="term" value="F:carbohydrate binding"/>
    <property type="evidence" value="ECO:0007669"/>
    <property type="project" value="InterPro"/>
</dbReference>
<dbReference type="InterPro" id="IPR053066">
    <property type="entry name" value="ADGR_G7"/>
</dbReference>
<evidence type="ECO:0000256" key="3">
    <source>
        <dbReference type="ARBA" id="ARBA00022692"/>
    </source>
</evidence>
<organism evidence="13 14">
    <name type="scientific">Holothuria leucospilota</name>
    <name type="common">Black long sea cucumber</name>
    <name type="synonym">Mertensiothuria leucospilota</name>
    <dbReference type="NCBI Taxonomy" id="206669"/>
    <lineage>
        <taxon>Eukaryota</taxon>
        <taxon>Metazoa</taxon>
        <taxon>Echinodermata</taxon>
        <taxon>Eleutherozoa</taxon>
        <taxon>Echinozoa</taxon>
        <taxon>Holothuroidea</taxon>
        <taxon>Aspidochirotacea</taxon>
        <taxon>Aspidochirotida</taxon>
        <taxon>Holothuriidae</taxon>
        <taxon>Holothuria</taxon>
    </lineage>
</organism>
<dbReference type="InterPro" id="IPR000203">
    <property type="entry name" value="GPS"/>
</dbReference>
<sequence>MEERDKLSILIILFVAFLKAADCQEMQSLYVCEHNTLTISCGDDEFIKIHDALYGRKSSSICSGTNAERSSDCEAENSVQIVKNECENKTKCAIRASNEVFGDPCVGIFKYLAVTYTCEVRYTCPHDVININGIKLTFNAAKTDEEVDSVETCPMGSSYPNRPLATRLCTESWQEPMLTECYNPDTLENQLQELAEMNVTENVEEVAAMLALVSSQTDDITTDGLENLIVTLDSVVQVGSPSFEVSDSVVGSVNNIMKLDEAILAETPNVPDTLQLLEIQLFNVHKSGQNYTQVDPYLGVSALKLDDGLFEQDYTFTDHFTTGDRNGLYSEGNTTHSSITLPSSIVSETRKVYPNVSIIPVSFISYLESSLFQTNNDVIVTEKANDPGSLLKEYIDSHVIAATVELEDVVISNLPPNSSVITRFSTPILTFDLNETNTTVDFVCVFWVQPSIGSYGQWSTEGCKKVPSESEEDVICSCNHLTSFAVLVRVYDTTIDNEKFLLALDIISMIGCVISIIGLSFSVIAMLMIRAVRQKQQTHVHFNLCLALLGLYLSFLLGIDQAEHPGVCRAMTSLIYFFCLSSMAWMSVEAFYIYMLIWKYKRSSIRHLILIAIILAWGLPAVATLLVAFLDNSHDYTNDQDYCFLHPGPTLYFGFLLEIFCLFLYNLTVFVLATYRISCRKIKFANKSDKREELLTRLKSTFLFWILLGMCWIFGFLATFQSPASLAFQVLFCICLSLQGFFMFFMLFVQNPEMKKSLTGRSSQTTTSSALANGNRSTNYKKNDYLDEQSVDMQTNPVSSLSNLYEVQ</sequence>
<evidence type="ECO:0000259" key="10">
    <source>
        <dbReference type="PROSITE" id="PS50221"/>
    </source>
</evidence>
<evidence type="ECO:0000259" key="11">
    <source>
        <dbReference type="PROSITE" id="PS50228"/>
    </source>
</evidence>
<evidence type="ECO:0000259" key="12">
    <source>
        <dbReference type="PROSITE" id="PS50261"/>
    </source>
</evidence>